<evidence type="ECO:0000256" key="1">
    <source>
        <dbReference type="SAM" id="MobiDB-lite"/>
    </source>
</evidence>
<feature type="region of interest" description="Disordered" evidence="1">
    <location>
        <begin position="100"/>
        <end position="119"/>
    </location>
</feature>
<reference evidence="3" key="2">
    <citation type="journal article" date="2017" name="Nat. Plants">
        <title>The Aegilops tauschii genome reveals multiple impacts of transposons.</title>
        <authorList>
            <person name="Zhao G."/>
            <person name="Zou C."/>
            <person name="Li K."/>
            <person name="Wang K."/>
            <person name="Li T."/>
            <person name="Gao L."/>
            <person name="Zhang X."/>
            <person name="Wang H."/>
            <person name="Yang Z."/>
            <person name="Liu X."/>
            <person name="Jiang W."/>
            <person name="Mao L."/>
            <person name="Kong X."/>
            <person name="Jiao Y."/>
            <person name="Jia J."/>
        </authorList>
    </citation>
    <scope>NUCLEOTIDE SEQUENCE [LARGE SCALE GENOMIC DNA]</scope>
    <source>
        <strain evidence="3">cv. AL8/78</strain>
    </source>
</reference>
<keyword evidence="3" id="KW-1185">Reference proteome</keyword>
<dbReference type="AlphaFoldDB" id="A0A453LIR8"/>
<dbReference type="EnsemblPlants" id="AET5Gv20791800.24">
    <property type="protein sequence ID" value="AET5Gv20791800.24"/>
    <property type="gene ID" value="AET5Gv20791800"/>
</dbReference>
<protein>
    <submittedName>
        <fullName evidence="2">Uncharacterized protein</fullName>
    </submittedName>
</protein>
<organism evidence="2 3">
    <name type="scientific">Aegilops tauschii subsp. strangulata</name>
    <name type="common">Goatgrass</name>
    <dbReference type="NCBI Taxonomy" id="200361"/>
    <lineage>
        <taxon>Eukaryota</taxon>
        <taxon>Viridiplantae</taxon>
        <taxon>Streptophyta</taxon>
        <taxon>Embryophyta</taxon>
        <taxon>Tracheophyta</taxon>
        <taxon>Spermatophyta</taxon>
        <taxon>Magnoliopsida</taxon>
        <taxon>Liliopsida</taxon>
        <taxon>Poales</taxon>
        <taxon>Poaceae</taxon>
        <taxon>BOP clade</taxon>
        <taxon>Pooideae</taxon>
        <taxon>Triticodae</taxon>
        <taxon>Triticeae</taxon>
        <taxon>Triticinae</taxon>
        <taxon>Aegilops</taxon>
    </lineage>
</organism>
<reference evidence="2" key="3">
    <citation type="journal article" date="2017" name="Nature">
        <title>Genome sequence of the progenitor of the wheat D genome Aegilops tauschii.</title>
        <authorList>
            <person name="Luo M.C."/>
            <person name="Gu Y.Q."/>
            <person name="Puiu D."/>
            <person name="Wang H."/>
            <person name="Twardziok S.O."/>
            <person name="Deal K.R."/>
            <person name="Huo N."/>
            <person name="Zhu T."/>
            <person name="Wang L."/>
            <person name="Wang Y."/>
            <person name="McGuire P.E."/>
            <person name="Liu S."/>
            <person name="Long H."/>
            <person name="Ramasamy R.K."/>
            <person name="Rodriguez J.C."/>
            <person name="Van S.L."/>
            <person name="Yuan L."/>
            <person name="Wang Z."/>
            <person name="Xia Z."/>
            <person name="Xiao L."/>
            <person name="Anderson O.D."/>
            <person name="Ouyang S."/>
            <person name="Liang Y."/>
            <person name="Zimin A.V."/>
            <person name="Pertea G."/>
            <person name="Qi P."/>
            <person name="Bennetzen J.L."/>
            <person name="Dai X."/>
            <person name="Dawson M.W."/>
            <person name="Muller H.G."/>
            <person name="Kugler K."/>
            <person name="Rivarola-Duarte L."/>
            <person name="Spannagl M."/>
            <person name="Mayer K.F.X."/>
            <person name="Lu F.H."/>
            <person name="Bevan M.W."/>
            <person name="Leroy P."/>
            <person name="Li P."/>
            <person name="You F.M."/>
            <person name="Sun Q."/>
            <person name="Liu Z."/>
            <person name="Lyons E."/>
            <person name="Wicker T."/>
            <person name="Salzberg S.L."/>
            <person name="Devos K.M."/>
            <person name="Dvorak J."/>
        </authorList>
    </citation>
    <scope>NUCLEOTIDE SEQUENCE [LARGE SCALE GENOMIC DNA]</scope>
    <source>
        <strain evidence="2">cv. AL8/78</strain>
    </source>
</reference>
<reference evidence="2" key="4">
    <citation type="submission" date="2019-03" db="UniProtKB">
        <authorList>
            <consortium name="EnsemblPlants"/>
        </authorList>
    </citation>
    <scope>IDENTIFICATION</scope>
</reference>
<name>A0A453LIR8_AEGTS</name>
<accession>A0A453LIR8</accession>
<reference evidence="3" key="1">
    <citation type="journal article" date="2014" name="Science">
        <title>Ancient hybridizations among the ancestral genomes of bread wheat.</title>
        <authorList>
            <consortium name="International Wheat Genome Sequencing Consortium,"/>
            <person name="Marcussen T."/>
            <person name="Sandve S.R."/>
            <person name="Heier L."/>
            <person name="Spannagl M."/>
            <person name="Pfeifer M."/>
            <person name="Jakobsen K.S."/>
            <person name="Wulff B.B."/>
            <person name="Steuernagel B."/>
            <person name="Mayer K.F."/>
            <person name="Olsen O.A."/>
        </authorList>
    </citation>
    <scope>NUCLEOTIDE SEQUENCE [LARGE SCALE GENOMIC DNA]</scope>
    <source>
        <strain evidence="3">cv. AL8/78</strain>
    </source>
</reference>
<feature type="compositionally biased region" description="Pro residues" evidence="1">
    <location>
        <begin position="100"/>
        <end position="112"/>
    </location>
</feature>
<proteinExistence type="predicted"/>
<evidence type="ECO:0000313" key="2">
    <source>
        <dbReference type="EnsemblPlants" id="AET5Gv20791800.24"/>
    </source>
</evidence>
<dbReference type="Proteomes" id="UP000015105">
    <property type="component" value="Chromosome 5D"/>
</dbReference>
<sequence length="119" mass="13141">MHQAHGLVPSEPRTHKHGHYLNITASLGSHHCTHQAHGLLSCQTLLMCKQSTRTTLARYGTDILPADRLVPSSLQAKRKTNLRLVLSLPFCTDRCNPLHQPPPVAPSSPIFPSPKLFDP</sequence>
<evidence type="ECO:0000313" key="3">
    <source>
        <dbReference type="Proteomes" id="UP000015105"/>
    </source>
</evidence>
<reference evidence="2" key="5">
    <citation type="journal article" date="2021" name="G3 (Bethesda)">
        <title>Aegilops tauschii genome assembly Aet v5.0 features greater sequence contiguity and improved annotation.</title>
        <authorList>
            <person name="Wang L."/>
            <person name="Zhu T."/>
            <person name="Rodriguez J.C."/>
            <person name="Deal K.R."/>
            <person name="Dubcovsky J."/>
            <person name="McGuire P.E."/>
            <person name="Lux T."/>
            <person name="Spannagl M."/>
            <person name="Mayer K.F.X."/>
            <person name="Baldrich P."/>
            <person name="Meyers B.C."/>
            <person name="Huo N."/>
            <person name="Gu Y.Q."/>
            <person name="Zhou H."/>
            <person name="Devos K.M."/>
            <person name="Bennetzen J.L."/>
            <person name="Unver T."/>
            <person name="Budak H."/>
            <person name="Gulick P.J."/>
            <person name="Galiba G."/>
            <person name="Kalapos B."/>
            <person name="Nelson D.R."/>
            <person name="Li P."/>
            <person name="You F.M."/>
            <person name="Luo M.C."/>
            <person name="Dvorak J."/>
        </authorList>
    </citation>
    <scope>NUCLEOTIDE SEQUENCE [LARGE SCALE GENOMIC DNA]</scope>
    <source>
        <strain evidence="2">cv. AL8/78</strain>
    </source>
</reference>
<dbReference type="Gramene" id="AET5Gv20791800.24">
    <property type="protein sequence ID" value="AET5Gv20791800.24"/>
    <property type="gene ID" value="AET5Gv20791800"/>
</dbReference>